<dbReference type="InterPro" id="IPR035892">
    <property type="entry name" value="C2_domain_sf"/>
</dbReference>
<dbReference type="PANTHER" id="PTHR21254:SF1">
    <property type="entry name" value="C2 DOMAIN-CONTAINING PROTEIN 3"/>
    <property type="match status" value="1"/>
</dbReference>
<keyword evidence="4" id="KW-1185">Reference proteome</keyword>
<dbReference type="PROSITE" id="PS50004">
    <property type="entry name" value="C2"/>
    <property type="match status" value="1"/>
</dbReference>
<dbReference type="GO" id="GO:0060271">
    <property type="term" value="P:cilium assembly"/>
    <property type="evidence" value="ECO:0007669"/>
    <property type="project" value="TreeGrafter"/>
</dbReference>
<dbReference type="CDD" id="cd00030">
    <property type="entry name" value="C2"/>
    <property type="match status" value="1"/>
</dbReference>
<feature type="region of interest" description="Disordered" evidence="1">
    <location>
        <begin position="1217"/>
        <end position="1241"/>
    </location>
</feature>
<dbReference type="SUPFAM" id="SSF49562">
    <property type="entry name" value="C2 domain (Calcium/lipid-binding domain, CaLB)"/>
    <property type="match status" value="2"/>
</dbReference>
<reference evidence="3" key="1">
    <citation type="submission" date="2022-01" db="EMBL/GenBank/DDBJ databases">
        <authorList>
            <person name="King R."/>
        </authorList>
    </citation>
    <scope>NUCLEOTIDE SEQUENCE</scope>
</reference>
<dbReference type="GO" id="GO:0005814">
    <property type="term" value="C:centriole"/>
    <property type="evidence" value="ECO:0007669"/>
    <property type="project" value="TreeGrafter"/>
</dbReference>
<name>A0A9P0DKA9_PHACE</name>
<dbReference type="InterPro" id="IPR000008">
    <property type="entry name" value="C2_dom"/>
</dbReference>
<accession>A0A9P0DKA9</accession>
<evidence type="ECO:0000256" key="1">
    <source>
        <dbReference type="SAM" id="MobiDB-lite"/>
    </source>
</evidence>
<sequence length="1241" mass="139555">MAFNNINVKEGNRILVDKVLEQGQKLRNAMVESILKNDPFYTEVIYNNQFNTPYTSSFELTKENRDQNSTSNKERLEAFIKGECMSREDEKLALESLKSLSVPDLCKTTERSLKCSTVGSCKCCTCELYNSEYWKWNSGQKSKSSSEEAANGNHNEVTNSIRDKHKSELIQVLKFVDSLKISVNCLILNDTGQQKLLSTISDPTNWNSFSQNFFLEYTLPEILICTSHKQQLKIHSSVDKNYIRLFSRRTNDVINFKKVTLHDIERLQNIDLSCCNMQFKISFRNVRQKSTILLGYANFNFGEFLLTKNATCSRGLIVNLNDYSPISVGTLKVSLQLGCGRLYFGQEFIDAIKTSSRESIPLDSDDSTNQLVCEPEEKLVQNQKDTTKSCQKSTSTSQKASQKALGKAQSYISFTKNYENIKVDEHLKKHSHNIAITDKSIPVKKTNGSSYFEKQVEITVPEEEQVLFGFFYISEAHYLSRPINSYLTCRPFTQKETSVSQLITSSENPVFNFHQIIPLVFEDDLLARLRENYMVIEFWLKEDTTDTVIGLTKIPLHQFYLAYRNVVVLKYLMKNRLPIIGTDWWEPIYSVNNEDIVGQVQALTALGTQEQINNLKADRGFVGSFVKAQFTKPTADYRNKETKLISNKESIGIQKNLAIPNKKVIFKKVNSKLDTLDTIEKNSPNLEKGTNTSTIPVSKFDAATQSEVIMENQAEKQENNNATTKMLESFLHQLMATKPGNSHVENSTNTEPVQETNDGNSNLQHAQNKTNVELRKTSDLLESLQKALSSDNQFSSPSRHIGSTFRAMVAINNANHLPSRKKCKSRKSRSRPIKSEESVLPSCYVTFEASSEGDLKITPIVPKSTSPVWNYKCKVNLPLDLLKNGQKRLIFKVWRKSTNTVSFPNMQTDIVLGFAAVDLTVLLAGFPNVQGWFNIVDFSGKCNGQINIHVTPLDNLEIHQPRKDDCGCDIRPAAEVNEVSTSNEASESLSRALKRKFTELDEITQRLRLRLSKVTNDSDSSSDGFADEFEKDISSFRDEDNLDDFTEEVRKLNVERVAGNVDSENRMDRNSVGFEDAQKATSSSNFESEPGIACNMIDENESPVKDAGYTQIPSLNKHLLQGKQQINALLEKLTLLTADSSQNFSNRYVSGCSITNDGDGNVELIGTGTILKEFSQPSPPMSSDSLWCSPSIGNLTTKSTGTGSHFSSNSDTSLITNFSDCRPVPDGQGNTSEEKVMGNKD</sequence>
<feature type="domain" description="C2" evidence="2">
    <location>
        <begin position="788"/>
        <end position="933"/>
    </location>
</feature>
<dbReference type="GO" id="GO:0061511">
    <property type="term" value="P:centriole elongation"/>
    <property type="evidence" value="ECO:0007669"/>
    <property type="project" value="TreeGrafter"/>
</dbReference>
<dbReference type="AlphaFoldDB" id="A0A9P0DKA9"/>
<organism evidence="3 4">
    <name type="scientific">Phaedon cochleariae</name>
    <name type="common">Mustard beetle</name>
    <dbReference type="NCBI Taxonomy" id="80249"/>
    <lineage>
        <taxon>Eukaryota</taxon>
        <taxon>Metazoa</taxon>
        <taxon>Ecdysozoa</taxon>
        <taxon>Arthropoda</taxon>
        <taxon>Hexapoda</taxon>
        <taxon>Insecta</taxon>
        <taxon>Pterygota</taxon>
        <taxon>Neoptera</taxon>
        <taxon>Endopterygota</taxon>
        <taxon>Coleoptera</taxon>
        <taxon>Polyphaga</taxon>
        <taxon>Cucujiformia</taxon>
        <taxon>Chrysomeloidea</taxon>
        <taxon>Chrysomelidae</taxon>
        <taxon>Chrysomelinae</taxon>
        <taxon>Chrysomelini</taxon>
        <taxon>Phaedon</taxon>
    </lineage>
</organism>
<evidence type="ECO:0000313" key="4">
    <source>
        <dbReference type="Proteomes" id="UP001153737"/>
    </source>
</evidence>
<dbReference type="GO" id="GO:0034451">
    <property type="term" value="C:centriolar satellite"/>
    <property type="evidence" value="ECO:0007669"/>
    <property type="project" value="TreeGrafter"/>
</dbReference>
<feature type="compositionally biased region" description="Basic and acidic residues" evidence="1">
    <location>
        <begin position="1232"/>
        <end position="1241"/>
    </location>
</feature>
<dbReference type="PANTHER" id="PTHR21254">
    <property type="entry name" value="C2 DOMAIN-CONTAINING PROTEIN 3"/>
    <property type="match status" value="1"/>
</dbReference>
<gene>
    <name evidence="3" type="ORF">PHAECO_LOCUS7486</name>
</gene>
<dbReference type="Proteomes" id="UP001153737">
    <property type="component" value="Chromosome 3"/>
</dbReference>
<proteinExistence type="predicted"/>
<dbReference type="GO" id="GO:0071539">
    <property type="term" value="P:protein localization to centrosome"/>
    <property type="evidence" value="ECO:0007669"/>
    <property type="project" value="TreeGrafter"/>
</dbReference>
<evidence type="ECO:0000259" key="2">
    <source>
        <dbReference type="PROSITE" id="PS50004"/>
    </source>
</evidence>
<dbReference type="Pfam" id="PF00168">
    <property type="entry name" value="C2"/>
    <property type="match status" value="1"/>
</dbReference>
<dbReference type="Gene3D" id="2.60.40.150">
    <property type="entry name" value="C2 domain"/>
    <property type="match status" value="2"/>
</dbReference>
<dbReference type="OrthoDB" id="79771at2759"/>
<dbReference type="SMART" id="SM00239">
    <property type="entry name" value="C2"/>
    <property type="match status" value="2"/>
</dbReference>
<dbReference type="EMBL" id="OU896709">
    <property type="protein sequence ID" value="CAH1159661.1"/>
    <property type="molecule type" value="Genomic_DNA"/>
</dbReference>
<evidence type="ECO:0000313" key="3">
    <source>
        <dbReference type="EMBL" id="CAH1159661.1"/>
    </source>
</evidence>
<feature type="region of interest" description="Disordered" evidence="1">
    <location>
        <begin position="739"/>
        <end position="764"/>
    </location>
</feature>
<reference evidence="3" key="2">
    <citation type="submission" date="2022-10" db="EMBL/GenBank/DDBJ databases">
        <authorList>
            <consortium name="ENA_rothamsted_submissions"/>
            <consortium name="culmorum"/>
            <person name="King R."/>
        </authorList>
    </citation>
    <scope>NUCLEOTIDE SEQUENCE</scope>
</reference>
<protein>
    <recommendedName>
        <fullName evidence="2">C2 domain-containing protein</fullName>
    </recommendedName>
</protein>